<dbReference type="Pfam" id="PF05203">
    <property type="entry name" value="Hom_end_hint"/>
    <property type="match status" value="1"/>
</dbReference>
<accession>A0A8J6B6S3</accession>
<keyword evidence="13" id="KW-1185">Reference proteome</keyword>
<feature type="compositionally biased region" description="Basic and acidic residues" evidence="9">
    <location>
        <begin position="20"/>
        <end position="31"/>
    </location>
</feature>
<dbReference type="PANTHER" id="PTHR43294:SF21">
    <property type="entry name" value="CATION TRANSPORTING ATPASE"/>
    <property type="match status" value="1"/>
</dbReference>
<dbReference type="InterPro" id="IPR006068">
    <property type="entry name" value="ATPase_P-typ_cation-transptr_C"/>
</dbReference>
<dbReference type="GO" id="GO:1990573">
    <property type="term" value="P:potassium ion import across plasma membrane"/>
    <property type="evidence" value="ECO:0007669"/>
    <property type="project" value="TreeGrafter"/>
</dbReference>
<dbReference type="InterPro" id="IPR001757">
    <property type="entry name" value="P_typ_ATPase"/>
</dbReference>
<dbReference type="FunFam" id="1.20.1110.10:FF:000095">
    <property type="entry name" value="Sodium/potassium-transporting ATPase subunit alpha-1"/>
    <property type="match status" value="1"/>
</dbReference>
<protein>
    <submittedName>
        <fullName evidence="12">Cation-transporting P-type ATPase</fullName>
    </submittedName>
</protein>
<dbReference type="GO" id="GO:0006883">
    <property type="term" value="P:intracellular sodium ion homeostasis"/>
    <property type="evidence" value="ECO:0007669"/>
    <property type="project" value="TreeGrafter"/>
</dbReference>
<organism evidence="12 13">
    <name type="scientific">Carpediemonas membranifera</name>
    <dbReference type="NCBI Taxonomy" id="201153"/>
    <lineage>
        <taxon>Eukaryota</taxon>
        <taxon>Metamonada</taxon>
        <taxon>Carpediemonas-like organisms</taxon>
        <taxon>Carpediemonas</taxon>
    </lineage>
</organism>
<evidence type="ECO:0000259" key="11">
    <source>
        <dbReference type="SMART" id="SM00831"/>
    </source>
</evidence>
<dbReference type="SUPFAM" id="SSF81660">
    <property type="entry name" value="Metal cation-transporting ATPase, ATP-binding domain N"/>
    <property type="match status" value="1"/>
</dbReference>
<dbReference type="Pfam" id="PF00689">
    <property type="entry name" value="Cation_ATPase_C"/>
    <property type="match status" value="1"/>
</dbReference>
<feature type="transmembrane region" description="Helical" evidence="10">
    <location>
        <begin position="207"/>
        <end position="229"/>
    </location>
</feature>
<evidence type="ECO:0000256" key="9">
    <source>
        <dbReference type="SAM" id="MobiDB-lite"/>
    </source>
</evidence>
<dbReference type="GO" id="GO:0005524">
    <property type="term" value="F:ATP binding"/>
    <property type="evidence" value="ECO:0007669"/>
    <property type="project" value="UniProtKB-KW"/>
</dbReference>
<evidence type="ECO:0000256" key="5">
    <source>
        <dbReference type="ARBA" id="ARBA00022840"/>
    </source>
</evidence>
<feature type="transmembrane region" description="Helical" evidence="10">
    <location>
        <begin position="1208"/>
        <end position="1227"/>
    </location>
</feature>
<dbReference type="InterPro" id="IPR059000">
    <property type="entry name" value="ATPase_P-type_domA"/>
</dbReference>
<dbReference type="GO" id="GO:1902600">
    <property type="term" value="P:proton transmembrane transport"/>
    <property type="evidence" value="ECO:0007669"/>
    <property type="project" value="TreeGrafter"/>
</dbReference>
<evidence type="ECO:0000256" key="8">
    <source>
        <dbReference type="ARBA" id="ARBA00023136"/>
    </source>
</evidence>
<dbReference type="FunFam" id="3.40.50.1000:FF:000083">
    <property type="entry name" value="Sodium/potassium-transporting ATPase subunit alpha"/>
    <property type="match status" value="1"/>
</dbReference>
<dbReference type="Pfam" id="PF13246">
    <property type="entry name" value="Cation_ATPase"/>
    <property type="match status" value="1"/>
</dbReference>
<evidence type="ECO:0000256" key="1">
    <source>
        <dbReference type="ARBA" id="ARBA00004651"/>
    </source>
</evidence>
<dbReference type="GO" id="GO:0005886">
    <property type="term" value="C:plasma membrane"/>
    <property type="evidence" value="ECO:0007669"/>
    <property type="project" value="UniProtKB-SubCell"/>
</dbReference>
<dbReference type="InterPro" id="IPR023214">
    <property type="entry name" value="HAD_sf"/>
</dbReference>
<dbReference type="PRINTS" id="PR00119">
    <property type="entry name" value="CATATPASE"/>
</dbReference>
<dbReference type="SFLD" id="SFLDS00003">
    <property type="entry name" value="Haloacid_Dehalogenase"/>
    <property type="match status" value="1"/>
</dbReference>
<keyword evidence="3 10" id="KW-0812">Transmembrane</keyword>
<dbReference type="SFLD" id="SFLDF00027">
    <property type="entry name" value="p-type_atpase"/>
    <property type="match status" value="1"/>
</dbReference>
<feature type="domain" description="Cation-transporting P-type ATPase N-terminal" evidence="11">
    <location>
        <begin position="150"/>
        <end position="224"/>
    </location>
</feature>
<dbReference type="GO" id="GO:0030908">
    <property type="term" value="P:protein splicing"/>
    <property type="evidence" value="ECO:0007669"/>
    <property type="project" value="InterPro"/>
</dbReference>
<proteinExistence type="predicted"/>
<evidence type="ECO:0000256" key="3">
    <source>
        <dbReference type="ARBA" id="ARBA00022692"/>
    </source>
</evidence>
<dbReference type="Gene3D" id="3.40.1110.10">
    <property type="entry name" value="Calcium-transporting ATPase, cytoplasmic domain N"/>
    <property type="match status" value="1"/>
</dbReference>
<dbReference type="InterPro" id="IPR036412">
    <property type="entry name" value="HAD-like_sf"/>
</dbReference>
<dbReference type="InterPro" id="IPR023298">
    <property type="entry name" value="ATPase_P-typ_TM_dom_sf"/>
</dbReference>
<dbReference type="GO" id="GO:0016887">
    <property type="term" value="F:ATP hydrolysis activity"/>
    <property type="evidence" value="ECO:0007669"/>
    <property type="project" value="InterPro"/>
</dbReference>
<feature type="transmembrane region" description="Helical" evidence="10">
    <location>
        <begin position="457"/>
        <end position="481"/>
    </location>
</feature>
<evidence type="ECO:0000256" key="10">
    <source>
        <dbReference type="SAM" id="Phobius"/>
    </source>
</evidence>
<feature type="transmembrane region" description="Helical" evidence="10">
    <location>
        <begin position="1273"/>
        <end position="1292"/>
    </location>
</feature>
<dbReference type="OrthoDB" id="3352408at2759"/>
<dbReference type="NCBIfam" id="TIGR01494">
    <property type="entry name" value="ATPase_P-type"/>
    <property type="match status" value="2"/>
</dbReference>
<gene>
    <name evidence="12" type="ORF">J8273_1890</name>
</gene>
<keyword evidence="2" id="KW-1003">Cell membrane</keyword>
<dbReference type="SFLD" id="SFLDG00002">
    <property type="entry name" value="C1.7:_P-type_atpase_like"/>
    <property type="match status" value="1"/>
</dbReference>
<dbReference type="FunFam" id="2.70.150.10:FF:000003">
    <property type="entry name" value="Sodium/potassium-transporting ATPase subunit alpha"/>
    <property type="match status" value="1"/>
</dbReference>
<dbReference type="GO" id="GO:0030007">
    <property type="term" value="P:intracellular potassium ion homeostasis"/>
    <property type="evidence" value="ECO:0007669"/>
    <property type="project" value="TreeGrafter"/>
</dbReference>
<dbReference type="GO" id="GO:0036376">
    <property type="term" value="P:sodium ion export across plasma membrane"/>
    <property type="evidence" value="ECO:0007669"/>
    <property type="project" value="TreeGrafter"/>
</dbReference>
<dbReference type="InterPro" id="IPR050510">
    <property type="entry name" value="Cation_transp_ATPase_P-type"/>
</dbReference>
<reference evidence="12" key="1">
    <citation type="submission" date="2021-05" db="EMBL/GenBank/DDBJ databases">
        <title>A free-living protist that lacks canonical eukaryotic 1 DNA replication and segregation systems.</title>
        <authorList>
            <person name="Salas-Leiva D.E."/>
            <person name="Tromer E.C."/>
            <person name="Curtis B.A."/>
            <person name="Jerlstrom-Hultqvist J."/>
            <person name="Kolisko M."/>
            <person name="Yi Z."/>
            <person name="Salas-Leiva J.S."/>
            <person name="Gallot-Lavallee L."/>
            <person name="Kops G.J.P.L."/>
            <person name="Archibald J.M."/>
            <person name="Simpson A.G.B."/>
            <person name="Roger A.J."/>
        </authorList>
    </citation>
    <scope>NUCLEOTIDE SEQUENCE</scope>
    <source>
        <strain evidence="12">BICM</strain>
    </source>
</reference>
<dbReference type="EMBL" id="JAHDYR010000005">
    <property type="protein sequence ID" value="KAG9396843.1"/>
    <property type="molecule type" value="Genomic_DNA"/>
</dbReference>
<evidence type="ECO:0000313" key="13">
    <source>
        <dbReference type="Proteomes" id="UP000717585"/>
    </source>
</evidence>
<name>A0A8J6B6S3_9EUKA</name>
<feature type="transmembrane region" description="Helical" evidence="10">
    <location>
        <begin position="1150"/>
        <end position="1173"/>
    </location>
</feature>
<keyword evidence="4" id="KW-0547">Nucleotide-binding</keyword>
<dbReference type="Pfam" id="PF00122">
    <property type="entry name" value="E1-E2_ATPase"/>
    <property type="match status" value="1"/>
</dbReference>
<dbReference type="Gene3D" id="2.70.150.10">
    <property type="entry name" value="Calcium-transporting ATPase, cytoplasmic transduction domain A"/>
    <property type="match status" value="1"/>
</dbReference>
<dbReference type="SUPFAM" id="SSF56784">
    <property type="entry name" value="HAD-like"/>
    <property type="match status" value="1"/>
</dbReference>
<feature type="transmembrane region" description="Helical" evidence="10">
    <location>
        <begin position="424"/>
        <end position="445"/>
    </location>
</feature>
<evidence type="ECO:0000256" key="6">
    <source>
        <dbReference type="ARBA" id="ARBA00022967"/>
    </source>
</evidence>
<dbReference type="InterPro" id="IPR004014">
    <property type="entry name" value="ATPase_P-typ_cation-transptr_N"/>
</dbReference>
<dbReference type="InterPro" id="IPR023299">
    <property type="entry name" value="ATPase_P-typ_cyto_dom_N"/>
</dbReference>
<feature type="transmembrane region" description="Helical" evidence="10">
    <location>
        <begin position="1239"/>
        <end position="1261"/>
    </location>
</feature>
<dbReference type="PROSITE" id="PS00154">
    <property type="entry name" value="ATPASE_E1_E2"/>
    <property type="match status" value="1"/>
</dbReference>
<dbReference type="SUPFAM" id="SSF81665">
    <property type="entry name" value="Calcium ATPase, transmembrane domain M"/>
    <property type="match status" value="2"/>
</dbReference>
<keyword evidence="7 10" id="KW-1133">Transmembrane helix</keyword>
<dbReference type="SUPFAM" id="SSF81653">
    <property type="entry name" value="Calcium ATPase, transduction domain A"/>
    <property type="match status" value="1"/>
</dbReference>
<dbReference type="PANTHER" id="PTHR43294">
    <property type="entry name" value="SODIUM/POTASSIUM-TRANSPORTING ATPASE SUBUNIT ALPHA"/>
    <property type="match status" value="1"/>
</dbReference>
<dbReference type="Gene3D" id="1.20.1110.10">
    <property type="entry name" value="Calcium-transporting ATPase, transmembrane domain"/>
    <property type="match status" value="1"/>
</dbReference>
<keyword evidence="8 10" id="KW-0472">Membrane</keyword>
<dbReference type="SMART" id="SM00831">
    <property type="entry name" value="Cation_ATPase_N"/>
    <property type="match status" value="1"/>
</dbReference>
<feature type="compositionally biased region" description="Basic and acidic residues" evidence="9">
    <location>
        <begin position="1"/>
        <end position="13"/>
    </location>
</feature>
<dbReference type="Pfam" id="PF00690">
    <property type="entry name" value="Cation_ATPase_N"/>
    <property type="match status" value="1"/>
</dbReference>
<dbReference type="Gene3D" id="2.170.16.10">
    <property type="entry name" value="Hedgehog/Intein (Hint) domain"/>
    <property type="match status" value="1"/>
</dbReference>
<dbReference type="InterPro" id="IPR018303">
    <property type="entry name" value="ATPase_P-typ_P_site"/>
</dbReference>
<dbReference type="Gene3D" id="3.40.50.1000">
    <property type="entry name" value="HAD superfamily/HAD-like"/>
    <property type="match status" value="1"/>
</dbReference>
<evidence type="ECO:0000256" key="2">
    <source>
        <dbReference type="ARBA" id="ARBA00022475"/>
    </source>
</evidence>
<evidence type="ECO:0000256" key="7">
    <source>
        <dbReference type="ARBA" id="ARBA00022989"/>
    </source>
</evidence>
<evidence type="ECO:0000256" key="4">
    <source>
        <dbReference type="ARBA" id="ARBA00022741"/>
    </source>
</evidence>
<dbReference type="GO" id="GO:0005391">
    <property type="term" value="F:P-type sodium:potassium-exchanging transporter activity"/>
    <property type="evidence" value="ECO:0007669"/>
    <property type="project" value="TreeGrafter"/>
</dbReference>
<dbReference type="Proteomes" id="UP000717585">
    <property type="component" value="Unassembled WGS sequence"/>
</dbReference>
<dbReference type="InterPro" id="IPR036844">
    <property type="entry name" value="Hint_dom_sf"/>
</dbReference>
<dbReference type="InterPro" id="IPR008250">
    <property type="entry name" value="ATPase_P-typ_transduc_dom_A_sf"/>
</dbReference>
<dbReference type="InterPro" id="IPR044492">
    <property type="entry name" value="P_typ_ATPase_HD_dom"/>
</dbReference>
<feature type="transmembrane region" description="Helical" evidence="10">
    <location>
        <begin position="263"/>
        <end position="282"/>
    </location>
</feature>
<comment type="subcellular location">
    <subcellularLocation>
        <location evidence="1">Cell membrane</location>
        <topology evidence="1">Multi-pass membrane protein</topology>
    </subcellularLocation>
</comment>
<comment type="caution">
    <text evidence="12">The sequence shown here is derived from an EMBL/GenBank/DDBJ whole genome shotgun (WGS) entry which is preliminary data.</text>
</comment>
<feature type="region of interest" description="Disordered" evidence="9">
    <location>
        <begin position="1"/>
        <end position="37"/>
    </location>
</feature>
<keyword evidence="6" id="KW-1278">Translocase</keyword>
<keyword evidence="5" id="KW-0067">ATP-binding</keyword>
<dbReference type="SUPFAM" id="SSF51294">
    <property type="entry name" value="Hedgehog/intein (Hint) domain"/>
    <property type="match status" value="1"/>
</dbReference>
<dbReference type="PRINTS" id="PR00121">
    <property type="entry name" value="NAKATPASE"/>
</dbReference>
<sequence>MTDERDNPDDTPKRSLSLDYTRRSQDDDDSRRHARSLEANIRPVLDIEDPELQRKKDRLDNQVRPRKSLDGDTLRASAFQRESIRIQRLLDLKFHGNDEDMPPSIPEEVEAPTKTKTSILRKIPIVKKFIPGKAPVDARQAELRKDLEMDEHTVPLEELEKRFESDFVRGLHKADRAERLKRDGKNRLTPPHQTPAIVKFLKCMTGIFSLLLWFGAFLSFLAYFAPFLIEAISKLTDADTGDWKTIVWEPIKAGWNEADINNVYIGVVLSFVVIATGIFSFYQEGKSSKIMNGFKSMIPTIATVYEDGEKIKANAEDLVVGDVIDVEAGMKLPADVRILESHGLKVDNASLTGESEPQSRTATTTHQNPLETQNLAFFGTLMLEGQGRAVVVQCGDNTVMGRIASLTTSTGAESTPINREIHRFVVIISAIAIFLGVTFFIVGVIREPTAIMTNVLFAIGIIVANVPEGLLATVTVGLTLTAQKMRKKMCMVKNLESVETLGSTGCICSDKTGTLTQNKMTVSHLFYDLTVAEAKASYAEGTFSGTYDANNEVYRDLLRDISLCSRSYFDVEDETPNALLRKINGDASETALLRFAHVQHENLAEYRAQYKKLAEIPFNSANKYQASIHAIPDAPDDAPYHHVMVMKGAPERILARCTTIVTANGAVPLDDAASRKIAAAQKEFGSQGERVLGFAQLPLPADQFPRGFEFDSEDPDRFPIDNLQYLGMISMVDPPKEGVPEAVLECKTAGIRTIMVTGDHTVTAKAIAKQVNIITQKTLDEVAEEKGVAEDSLDYSAANAIVIHGDTIRQIDDDGLDRIISSFEEVVFARTSPQQKLLIVESCQRLGYITAVTGDGTNDAAAIKKADIGISMNLTGSDVAKEAADLILLDDSFRSIVTGVKEGRLIFSNLKKSIAYCHRAGTLVRMADMSTMKIEDIKVGDMVLGSMGQPTRVVGLHHKDGDKRPMYEVNYSWGKPAALNTCTEYFCEGHLMHTVRQDTRAHGTARHVFENIPVEDFYNARQQGKQLSRRNPRLASESETVPPANIDKITKLAPEEYFGIEVDADDHLYTLASSIITHNTLSSNIPEITPFLSFIALGIPLPLTTVLILCIDLGTDMIPAISLAYEDPEADIMNLPPRDAKKDRLVTTRLISFSYLQIGIMQAVAGFVTYFYVMRSSGIPWDRIITLFSSHTAELPDTDAYNTIHRRAQTAFFFSIIMVQWADLLICKTRRLSFYSHGLLNNKIMIFGLLFETILGLFIVYFPLLHPVLQTEYLYWDHFLPALPFVFFIFLYDETRKWVIRTFPESIGGVVKRLTYW</sequence>
<dbReference type="InterPro" id="IPR007868">
    <property type="entry name" value="Hom_end_hint"/>
</dbReference>
<evidence type="ECO:0000313" key="12">
    <source>
        <dbReference type="EMBL" id="KAG9396843.1"/>
    </source>
</evidence>